<dbReference type="PANTHER" id="PTHR45724">
    <property type="entry name" value="AQUAPORIN NIP2-1"/>
    <property type="match status" value="1"/>
</dbReference>
<feature type="transmembrane region" description="Helical" evidence="7">
    <location>
        <begin position="145"/>
        <end position="168"/>
    </location>
</feature>
<dbReference type="Proteomes" id="UP000198131">
    <property type="component" value="Unassembled WGS sequence"/>
</dbReference>
<comment type="similarity">
    <text evidence="6">Belongs to the MIP/aquaporin (TC 1.A.8) family.</text>
</comment>
<evidence type="ECO:0000256" key="1">
    <source>
        <dbReference type="ARBA" id="ARBA00004141"/>
    </source>
</evidence>
<dbReference type="InterPro" id="IPR022357">
    <property type="entry name" value="MIP_CS"/>
</dbReference>
<dbReference type="InterPro" id="IPR000425">
    <property type="entry name" value="MIP"/>
</dbReference>
<evidence type="ECO:0000256" key="3">
    <source>
        <dbReference type="ARBA" id="ARBA00022692"/>
    </source>
</evidence>
<keyword evidence="4 7" id="KW-1133">Transmembrane helix</keyword>
<gene>
    <name evidence="8" type="ORF">SAMN06265337_0466</name>
</gene>
<dbReference type="EMBL" id="FYEW01000001">
    <property type="protein sequence ID" value="SNC61425.1"/>
    <property type="molecule type" value="Genomic_DNA"/>
</dbReference>
<dbReference type="PANTHER" id="PTHR45724:SF27">
    <property type="entry name" value="AQUAPORIN NIP2-1-RELATED"/>
    <property type="match status" value="1"/>
</dbReference>
<dbReference type="OrthoDB" id="9807293at2"/>
<feature type="transmembrane region" description="Helical" evidence="7">
    <location>
        <begin position="6"/>
        <end position="24"/>
    </location>
</feature>
<dbReference type="AlphaFoldDB" id="A0A212T5Y7"/>
<dbReference type="Pfam" id="PF00230">
    <property type="entry name" value="MIP"/>
    <property type="match status" value="1"/>
</dbReference>
<keyword evidence="5 7" id="KW-0472">Membrane</keyword>
<dbReference type="GO" id="GO:0016020">
    <property type="term" value="C:membrane"/>
    <property type="evidence" value="ECO:0007669"/>
    <property type="project" value="UniProtKB-SubCell"/>
</dbReference>
<proteinExistence type="inferred from homology"/>
<dbReference type="PROSITE" id="PS00221">
    <property type="entry name" value="MIP"/>
    <property type="match status" value="1"/>
</dbReference>
<evidence type="ECO:0000313" key="8">
    <source>
        <dbReference type="EMBL" id="SNC61425.1"/>
    </source>
</evidence>
<dbReference type="SUPFAM" id="SSF81338">
    <property type="entry name" value="Aquaporin-like"/>
    <property type="match status" value="1"/>
</dbReference>
<dbReference type="InterPro" id="IPR034294">
    <property type="entry name" value="Aquaporin_transptr"/>
</dbReference>
<dbReference type="GO" id="GO:0015267">
    <property type="term" value="F:channel activity"/>
    <property type="evidence" value="ECO:0007669"/>
    <property type="project" value="InterPro"/>
</dbReference>
<evidence type="ECO:0000256" key="4">
    <source>
        <dbReference type="ARBA" id="ARBA00022989"/>
    </source>
</evidence>
<comment type="subcellular location">
    <subcellularLocation>
        <location evidence="1">Membrane</location>
        <topology evidence="1">Multi-pass membrane protein</topology>
    </subcellularLocation>
</comment>
<feature type="transmembrane region" description="Helical" evidence="7">
    <location>
        <begin position="31"/>
        <end position="52"/>
    </location>
</feature>
<feature type="transmembrane region" description="Helical" evidence="7">
    <location>
        <begin position="189"/>
        <end position="210"/>
    </location>
</feature>
<sequence length="219" mass="22919">MPKYLAEVLGTFAIIFCGTGAIIINQETGGTVTHVGIAITFGLVVTSMIYALGNISGAHFNPAVSIAFAVARKFPAREVLPYIISQVVGAVLASATLRFLFPANVLLGATMPKGSEMQSFVLEFILTYFQMLVVMNVAHGSKEQGMFAGLAIGGVVLLEAMFAGPICGASMNPVRSLAPALVSGHLEHVWLYVVAPTAGAIGAVFTWRYLKGSAPAEVA</sequence>
<evidence type="ECO:0000256" key="7">
    <source>
        <dbReference type="SAM" id="Phobius"/>
    </source>
</evidence>
<evidence type="ECO:0000313" key="9">
    <source>
        <dbReference type="Proteomes" id="UP000198131"/>
    </source>
</evidence>
<keyword evidence="3 6" id="KW-0812">Transmembrane</keyword>
<feature type="transmembrane region" description="Helical" evidence="7">
    <location>
        <begin position="120"/>
        <end position="139"/>
    </location>
</feature>
<evidence type="ECO:0000256" key="2">
    <source>
        <dbReference type="ARBA" id="ARBA00022448"/>
    </source>
</evidence>
<dbReference type="PRINTS" id="PR00783">
    <property type="entry name" value="MINTRINSICP"/>
</dbReference>
<feature type="transmembrane region" description="Helical" evidence="7">
    <location>
        <begin position="79"/>
        <end position="100"/>
    </location>
</feature>
<evidence type="ECO:0000256" key="5">
    <source>
        <dbReference type="ARBA" id="ARBA00023136"/>
    </source>
</evidence>
<organism evidence="8 9">
    <name type="scientific">Hymenobacter gelipurpurascens</name>
    <dbReference type="NCBI Taxonomy" id="89968"/>
    <lineage>
        <taxon>Bacteria</taxon>
        <taxon>Pseudomonadati</taxon>
        <taxon>Bacteroidota</taxon>
        <taxon>Cytophagia</taxon>
        <taxon>Cytophagales</taxon>
        <taxon>Hymenobacteraceae</taxon>
        <taxon>Hymenobacter</taxon>
    </lineage>
</organism>
<dbReference type="Gene3D" id="1.20.1080.10">
    <property type="entry name" value="Glycerol uptake facilitator protein"/>
    <property type="match status" value="1"/>
</dbReference>
<keyword evidence="2 6" id="KW-0813">Transport</keyword>
<protein>
    <submittedName>
        <fullName evidence="8">Aquaporin Z</fullName>
    </submittedName>
</protein>
<dbReference type="RefSeq" id="WP_088841805.1">
    <property type="nucleotide sequence ID" value="NZ_FYEW01000001.1"/>
</dbReference>
<name>A0A212T5Y7_9BACT</name>
<evidence type="ECO:0000256" key="6">
    <source>
        <dbReference type="RuleBase" id="RU000477"/>
    </source>
</evidence>
<accession>A0A212T5Y7</accession>
<reference evidence="9" key="1">
    <citation type="submission" date="2017-06" db="EMBL/GenBank/DDBJ databases">
        <authorList>
            <person name="Varghese N."/>
            <person name="Submissions S."/>
        </authorList>
    </citation>
    <scope>NUCLEOTIDE SEQUENCE [LARGE SCALE GENOMIC DNA]</scope>
    <source>
        <strain evidence="9">DSM 11116</strain>
    </source>
</reference>
<dbReference type="InterPro" id="IPR023271">
    <property type="entry name" value="Aquaporin-like"/>
</dbReference>
<keyword evidence="9" id="KW-1185">Reference proteome</keyword>